<feature type="binding site" evidence="11">
    <location>
        <position position="899"/>
    </location>
    <ligand>
        <name>Zn(2+)</name>
        <dbReference type="ChEBI" id="CHEBI:29105"/>
        <label>2</label>
    </ligand>
</feature>
<evidence type="ECO:0000256" key="10">
    <source>
        <dbReference type="ARBA" id="ARBA00048552"/>
    </source>
</evidence>
<keyword evidence="8 11" id="KW-0460">Magnesium</keyword>
<evidence type="ECO:0000256" key="12">
    <source>
        <dbReference type="RuleBase" id="RU004279"/>
    </source>
</evidence>
<comment type="subunit">
    <text evidence="11">The RNAP catalytic core consists of 2 alpha, 1 beta, 1 beta' and 1 omega subunit. When a sigma factor is associated with the core the holoenzyme is formed, which can initiate transcription.</text>
</comment>
<feature type="binding site" evidence="11">
    <location>
        <position position="451"/>
    </location>
    <ligand>
        <name>Mg(2+)</name>
        <dbReference type="ChEBI" id="CHEBI:18420"/>
    </ligand>
</feature>
<comment type="caution">
    <text evidence="14">The sequence shown here is derived from an EMBL/GenBank/DDBJ whole genome shotgun (WGS) entry which is preliminary data.</text>
</comment>
<name>A0A328KV36_9LACT</name>
<dbReference type="InterPro" id="IPR045867">
    <property type="entry name" value="DNA-dir_RpoC_beta_prime"/>
</dbReference>
<evidence type="ECO:0000256" key="1">
    <source>
        <dbReference type="ARBA" id="ARBA00004026"/>
    </source>
</evidence>
<dbReference type="Gene3D" id="1.10.40.90">
    <property type="match status" value="1"/>
</dbReference>
<dbReference type="PANTHER" id="PTHR19376:SF54">
    <property type="entry name" value="DNA-DIRECTED RNA POLYMERASE SUBUNIT BETA"/>
    <property type="match status" value="1"/>
</dbReference>
<comment type="function">
    <text evidence="1 11 12">DNA-dependent RNA polymerase catalyzes the transcription of DNA into RNA using the four ribonucleoside triphosphates as substrates.</text>
</comment>
<dbReference type="SUPFAM" id="SSF64484">
    <property type="entry name" value="beta and beta-prime subunits of DNA dependent RNA-polymerase"/>
    <property type="match status" value="1"/>
</dbReference>
<dbReference type="Pfam" id="PF05000">
    <property type="entry name" value="RNA_pol_Rpb1_4"/>
    <property type="match status" value="1"/>
</dbReference>
<comment type="similarity">
    <text evidence="2 11 12">Belongs to the RNA polymerase beta' chain family.</text>
</comment>
<dbReference type="Proteomes" id="UP000249099">
    <property type="component" value="Unassembled WGS sequence"/>
</dbReference>
<dbReference type="InterPro" id="IPR042102">
    <property type="entry name" value="RNA_pol_Rpb1_3_sf"/>
</dbReference>
<dbReference type="AlphaFoldDB" id="A0A328KV36"/>
<dbReference type="GO" id="GO:0003899">
    <property type="term" value="F:DNA-directed RNA polymerase activity"/>
    <property type="evidence" value="ECO:0007669"/>
    <property type="project" value="UniProtKB-UniRule"/>
</dbReference>
<dbReference type="InterPro" id="IPR038120">
    <property type="entry name" value="Rpb1_funnel_sf"/>
</dbReference>
<feature type="binding site" evidence="11">
    <location>
        <position position="75"/>
    </location>
    <ligand>
        <name>Zn(2+)</name>
        <dbReference type="ChEBI" id="CHEBI:29105"/>
        <label>1</label>
    </ligand>
</feature>
<evidence type="ECO:0000256" key="3">
    <source>
        <dbReference type="ARBA" id="ARBA00022478"/>
    </source>
</evidence>
<dbReference type="EC" id="2.7.7.6" evidence="11"/>
<dbReference type="Pfam" id="PF04998">
    <property type="entry name" value="RNA_pol_Rpb1_5"/>
    <property type="match status" value="1"/>
</dbReference>
<dbReference type="SMART" id="SM00663">
    <property type="entry name" value="RPOLA_N"/>
    <property type="match status" value="1"/>
</dbReference>
<dbReference type="Gene3D" id="1.10.1790.20">
    <property type="match status" value="1"/>
</dbReference>
<dbReference type="GO" id="GO:0000287">
    <property type="term" value="F:magnesium ion binding"/>
    <property type="evidence" value="ECO:0007669"/>
    <property type="project" value="UniProtKB-UniRule"/>
</dbReference>
<evidence type="ECO:0000256" key="9">
    <source>
        <dbReference type="ARBA" id="ARBA00023163"/>
    </source>
</evidence>
<keyword evidence="7 11" id="KW-0862">Zinc</keyword>
<dbReference type="InterPro" id="IPR007066">
    <property type="entry name" value="RNA_pol_Rpb1_3"/>
</dbReference>
<dbReference type="PANTHER" id="PTHR19376">
    <property type="entry name" value="DNA-DIRECTED RNA POLYMERASE"/>
    <property type="match status" value="1"/>
</dbReference>
<dbReference type="Gene3D" id="1.10.274.100">
    <property type="entry name" value="RNA polymerase Rpb1, domain 3"/>
    <property type="match status" value="1"/>
</dbReference>
<proteinExistence type="inferred from homology"/>
<feature type="binding site" evidence="11">
    <location>
        <position position="60"/>
    </location>
    <ligand>
        <name>Zn(2+)</name>
        <dbReference type="ChEBI" id="CHEBI:29105"/>
        <label>1</label>
    </ligand>
</feature>
<dbReference type="InterPro" id="IPR000722">
    <property type="entry name" value="RNA_pol_asu"/>
</dbReference>
<feature type="binding site" evidence="11">
    <location>
        <position position="449"/>
    </location>
    <ligand>
        <name>Mg(2+)</name>
        <dbReference type="ChEBI" id="CHEBI:18420"/>
    </ligand>
</feature>
<evidence type="ECO:0000256" key="6">
    <source>
        <dbReference type="ARBA" id="ARBA00022723"/>
    </source>
</evidence>
<comment type="cofactor">
    <cofactor evidence="11">
        <name>Mg(2+)</name>
        <dbReference type="ChEBI" id="CHEBI:18420"/>
    </cofactor>
    <text evidence="11">Binds 1 Mg(2+) ion per subunit.</text>
</comment>
<dbReference type="FunFam" id="4.10.860.120:FF:000001">
    <property type="entry name" value="DNA-directed RNA polymerase subunit beta"/>
    <property type="match status" value="1"/>
</dbReference>
<dbReference type="GO" id="GO:0008270">
    <property type="term" value="F:zinc ion binding"/>
    <property type="evidence" value="ECO:0007669"/>
    <property type="project" value="UniProtKB-UniRule"/>
</dbReference>
<evidence type="ECO:0000256" key="11">
    <source>
        <dbReference type="HAMAP-Rule" id="MF_01322"/>
    </source>
</evidence>
<dbReference type="EMBL" id="NAQV01000004">
    <property type="protein sequence ID" value="RAN64863.1"/>
    <property type="molecule type" value="Genomic_DNA"/>
</dbReference>
<dbReference type="InterPro" id="IPR044893">
    <property type="entry name" value="RNA_pol_Rpb1_clamp_domain"/>
</dbReference>
<evidence type="ECO:0000313" key="14">
    <source>
        <dbReference type="EMBL" id="RAN64863.1"/>
    </source>
</evidence>
<organism evidence="14 15">
    <name type="scientific">Dolosigranulum pigrum</name>
    <dbReference type="NCBI Taxonomy" id="29394"/>
    <lineage>
        <taxon>Bacteria</taxon>
        <taxon>Bacillati</taxon>
        <taxon>Bacillota</taxon>
        <taxon>Bacilli</taxon>
        <taxon>Lactobacillales</taxon>
        <taxon>Carnobacteriaceae</taxon>
        <taxon>Dolosigranulum</taxon>
    </lineage>
</organism>
<keyword evidence="4 11" id="KW-0808">Transferase</keyword>
<protein>
    <recommendedName>
        <fullName evidence="11">DNA-directed RNA polymerase subunit beta'</fullName>
        <shortName evidence="11">RNAP subunit beta'</shortName>
        <ecNumber evidence="11">2.7.7.6</ecNumber>
    </recommendedName>
    <alternativeName>
        <fullName evidence="11">RNA polymerase subunit beta'</fullName>
    </alternativeName>
    <alternativeName>
        <fullName evidence="11">Transcriptase subunit beta'</fullName>
    </alternativeName>
</protein>
<dbReference type="Gene3D" id="4.10.860.120">
    <property type="entry name" value="RNA polymerase II, clamp domain"/>
    <property type="match status" value="1"/>
</dbReference>
<feature type="binding site" evidence="11">
    <location>
        <position position="818"/>
    </location>
    <ligand>
        <name>Zn(2+)</name>
        <dbReference type="ChEBI" id="CHEBI:29105"/>
        <label>2</label>
    </ligand>
</feature>
<evidence type="ECO:0000256" key="8">
    <source>
        <dbReference type="ARBA" id="ARBA00022842"/>
    </source>
</evidence>
<dbReference type="GO" id="GO:0000428">
    <property type="term" value="C:DNA-directed RNA polymerase complex"/>
    <property type="evidence" value="ECO:0007669"/>
    <property type="project" value="UniProtKB-KW"/>
</dbReference>
<evidence type="ECO:0000313" key="15">
    <source>
        <dbReference type="Proteomes" id="UP000249099"/>
    </source>
</evidence>
<keyword evidence="3 11" id="KW-0240">DNA-directed RNA polymerase</keyword>
<dbReference type="GO" id="GO:0006351">
    <property type="term" value="P:DNA-templated transcription"/>
    <property type="evidence" value="ECO:0007669"/>
    <property type="project" value="UniProtKB-UniRule"/>
</dbReference>
<comment type="cofactor">
    <cofactor evidence="11">
        <name>Zn(2+)</name>
        <dbReference type="ChEBI" id="CHEBI:29105"/>
    </cofactor>
    <text evidence="11">Binds 2 Zn(2+) ions per subunit.</text>
</comment>
<dbReference type="Gene3D" id="2.40.40.20">
    <property type="match status" value="1"/>
</dbReference>
<comment type="catalytic activity">
    <reaction evidence="10 11 12">
        <text>RNA(n) + a ribonucleoside 5'-triphosphate = RNA(n+1) + diphosphate</text>
        <dbReference type="Rhea" id="RHEA:21248"/>
        <dbReference type="Rhea" id="RHEA-COMP:14527"/>
        <dbReference type="Rhea" id="RHEA-COMP:17342"/>
        <dbReference type="ChEBI" id="CHEBI:33019"/>
        <dbReference type="ChEBI" id="CHEBI:61557"/>
        <dbReference type="ChEBI" id="CHEBI:140395"/>
        <dbReference type="EC" id="2.7.7.6"/>
    </reaction>
</comment>
<feature type="domain" description="RNA polymerase N-terminal" evidence="13">
    <location>
        <begin position="224"/>
        <end position="503"/>
    </location>
</feature>
<dbReference type="Pfam" id="PF04983">
    <property type="entry name" value="RNA_pol_Rpb1_3"/>
    <property type="match status" value="1"/>
</dbReference>
<keyword evidence="5 11" id="KW-0548">Nucleotidyltransferase</keyword>
<dbReference type="CDD" id="cd02655">
    <property type="entry name" value="RNAP_beta'_C"/>
    <property type="match status" value="1"/>
</dbReference>
<dbReference type="InterPro" id="IPR007080">
    <property type="entry name" value="RNA_pol_Rpb1_1"/>
</dbReference>
<dbReference type="HAMAP" id="MF_01322">
    <property type="entry name" value="RNApol_bact_RpoC"/>
    <property type="match status" value="1"/>
</dbReference>
<evidence type="ECO:0000256" key="4">
    <source>
        <dbReference type="ARBA" id="ARBA00022679"/>
    </source>
</evidence>
<feature type="binding site" evidence="11">
    <location>
        <position position="892"/>
    </location>
    <ligand>
        <name>Zn(2+)</name>
        <dbReference type="ChEBI" id="CHEBI:29105"/>
        <label>2</label>
    </ligand>
</feature>
<evidence type="ECO:0000256" key="7">
    <source>
        <dbReference type="ARBA" id="ARBA00022833"/>
    </source>
</evidence>
<evidence type="ECO:0000256" key="5">
    <source>
        <dbReference type="ARBA" id="ARBA00022695"/>
    </source>
</evidence>
<evidence type="ECO:0000256" key="2">
    <source>
        <dbReference type="ARBA" id="ARBA00006460"/>
    </source>
</evidence>
<keyword evidence="6 11" id="KW-0479">Metal-binding</keyword>
<dbReference type="Gene3D" id="1.10.150.390">
    <property type="match status" value="1"/>
</dbReference>
<dbReference type="Gene3D" id="1.10.132.30">
    <property type="match status" value="1"/>
</dbReference>
<dbReference type="Pfam" id="PF00623">
    <property type="entry name" value="RNA_pol_Rpb1_2"/>
    <property type="match status" value="1"/>
</dbReference>
<dbReference type="NCBIfam" id="TIGR02386">
    <property type="entry name" value="rpoC_TIGR"/>
    <property type="match status" value="1"/>
</dbReference>
<feature type="binding site" evidence="11">
    <location>
        <position position="78"/>
    </location>
    <ligand>
        <name>Zn(2+)</name>
        <dbReference type="ChEBI" id="CHEBI:29105"/>
        <label>1</label>
    </ligand>
</feature>
<dbReference type="InterPro" id="IPR007081">
    <property type="entry name" value="RNA_pol_Rpb1_5"/>
</dbReference>
<dbReference type="Pfam" id="PF04997">
    <property type="entry name" value="RNA_pol_Rpb1_1"/>
    <property type="match status" value="1"/>
</dbReference>
<dbReference type="Gene3D" id="2.40.50.100">
    <property type="match status" value="1"/>
</dbReference>
<dbReference type="RefSeq" id="WP_112789770.1">
    <property type="nucleotide sequence ID" value="NZ_NAQV01000004.1"/>
</dbReference>
<dbReference type="InterPro" id="IPR012754">
    <property type="entry name" value="DNA-dir_RpoC_beta_prime_bact"/>
</dbReference>
<feature type="binding site" evidence="11">
    <location>
        <position position="62"/>
    </location>
    <ligand>
        <name>Zn(2+)</name>
        <dbReference type="ChEBI" id="CHEBI:29105"/>
        <label>1</label>
    </ligand>
</feature>
<evidence type="ECO:0000259" key="13">
    <source>
        <dbReference type="SMART" id="SM00663"/>
    </source>
</evidence>
<dbReference type="InterPro" id="IPR007083">
    <property type="entry name" value="RNA_pol_Rpb1_4"/>
</dbReference>
<sequence length="1215" mass="136105">MVDVNNFESIQIGLASPDKIRSWSRGEVKKPETINYRTLKPEKDGLFCERIFGPTKDYECSCGKYKRVHYKGIVCDRCGVEVTKSSVRRERMGHLELAAPVTHIWYFKGIPSRMGLILDMSPRSLEEIIYFASYVVTDAGDTPLEEKQLLTEREYRQYRHKYGTDFQADIGAEGVRTLLKNLDIQAEIDELKELLQTATGQKRSRAIRRLDILDAFNDSNNKPEWMILDVIPIIPPELRPMVQLEGGRFATSDLNDLYRRVINRNNRLKRLLDLNAPHIIVQNEKRMLQEAVDALVDNGRRGRAVTGPGNRPLKSLSHMLKGKQGRFRQNLLGKRVDYSGRSVIVVGPKLKMYQCGLPKEMALELFKPFVMRELVEREIANNIKNAKRKVERMDESVWNVLEDVIREHPVLLNRAPTLHRLGIQAFEPVLVEGKAIQLHPLACEAYNADFDGDQMAVHVPLSDEAQAEARILMLGAQNILNPKDGKPVVTPSQDMVLGNYYLTMEDNGKQGEGSRFSSVSEAIQAYQTGYVHLHTRVAIQTADLAHKPFTDEQRKQYLVTTVGKLIFNEIMPDEFPYLNEPSRVNLEEKTPDKYFLDYGTDIPKVISEMPLVKPFGKKDLGNIIAQVFKDFQVTETSKMLDRMKNLGYKYSTISGITVGIADISALEEKPVILEKAHAKVDKINATHRRGLITEDERYTKVIEVWNQAKDDIQEALKTSLDRKNNIFMMSDSGARGNISNFTQLAGMRGLMAAPSGEIMELPITSNFREGLSVLEMFISTHGARKGMTDTALKTADSGYLTRRLVDVAQDVIIREEDCGTKQGLTARAIKVGNEVIEPLIDRIIGRYARVTVRHPETDEVIVRENEIITEDKGRQIVDAGIEEVTIRSVFSCNTQHGVCKHCYGRNLATGREVEVGEAVGTIAAQSIGEPGTQLTMRTFHTGGVAGDDITQGLPRVQEIFEARHPKGQATITEVSGEVADITENAEERTKIVTIKGEVDTRSYEIPINARMKVEVGDVIKRGDPLNEGSIDPKELLAVSDAETLKNYLLQEVQYAYRSQGVEIGDKHVEVMVRQMLRKVRVQDPGDTDILPGTMIDLHEFKERNKKALMSGGQPATARLVLLGITKASLETDSFLSAASFQETTRVLTDAAIRGKTDNLIGLKENVIIGKNIPAGTGMDIYSSIEPKSVGVVSENVYSINDQSEAIDEIEAVEED</sequence>
<dbReference type="InterPro" id="IPR006592">
    <property type="entry name" value="RNA_pol_N"/>
</dbReference>
<gene>
    <name evidence="11" type="primary">rpoC</name>
    <name evidence="14" type="ORF">B8A44_01330</name>
</gene>
<dbReference type="CDD" id="cd01609">
    <property type="entry name" value="RNAP_beta'_N"/>
    <property type="match status" value="1"/>
</dbReference>
<dbReference type="GO" id="GO:0003677">
    <property type="term" value="F:DNA binding"/>
    <property type="evidence" value="ECO:0007669"/>
    <property type="project" value="UniProtKB-UniRule"/>
</dbReference>
<feature type="binding site" evidence="11">
    <location>
        <position position="902"/>
    </location>
    <ligand>
        <name>Zn(2+)</name>
        <dbReference type="ChEBI" id="CHEBI:29105"/>
        <label>2</label>
    </ligand>
</feature>
<keyword evidence="9 11" id="KW-0804">Transcription</keyword>
<feature type="binding site" evidence="11">
    <location>
        <position position="453"/>
    </location>
    <ligand>
        <name>Mg(2+)</name>
        <dbReference type="ChEBI" id="CHEBI:18420"/>
    </ligand>
</feature>
<reference evidence="14 15" key="1">
    <citation type="submission" date="2017-03" db="EMBL/GenBank/DDBJ databases">
        <title>wgs assembly of Dolosigranulum pigrum KPL CDC strains.</title>
        <authorList>
            <person name="Brugger S.D."/>
            <person name="Pettigrew M."/>
            <person name="Kong Y."/>
            <person name="Lemon K.P."/>
        </authorList>
    </citation>
    <scope>NUCLEOTIDE SEQUENCE [LARGE SCALE GENOMIC DNA]</scope>
    <source>
        <strain evidence="14 15">KPL1931_CDC4294-98</strain>
    </source>
</reference>
<accession>A0A328KV36</accession>